<evidence type="ECO:0000259" key="11">
    <source>
        <dbReference type="PROSITE" id="PS50893"/>
    </source>
</evidence>
<feature type="domain" description="ABC transporter" evidence="11">
    <location>
        <begin position="5"/>
        <end position="240"/>
    </location>
</feature>
<dbReference type="SMART" id="SM00382">
    <property type="entry name" value="AAA"/>
    <property type="match status" value="1"/>
</dbReference>
<dbReference type="Gene3D" id="3.40.50.300">
    <property type="entry name" value="P-loop containing nucleotide triphosphate hydrolases"/>
    <property type="match status" value="1"/>
</dbReference>
<keyword evidence="13" id="KW-1185">Reference proteome</keyword>
<evidence type="ECO:0000313" key="13">
    <source>
        <dbReference type="Proteomes" id="UP001320159"/>
    </source>
</evidence>
<keyword evidence="7" id="KW-1278">Translocase</keyword>
<accession>A0AAP2W6L3</accession>
<evidence type="ECO:0000313" key="12">
    <source>
        <dbReference type="EMBL" id="MCD1295407.1"/>
    </source>
</evidence>
<comment type="similarity">
    <text evidence="2 10">Belongs to the ABC transporter superfamily.</text>
</comment>
<proteinExistence type="inferred from homology"/>
<dbReference type="PROSITE" id="PS00211">
    <property type="entry name" value="ABC_TRANSPORTER_1"/>
    <property type="match status" value="1"/>
</dbReference>
<dbReference type="Pfam" id="PF00005">
    <property type="entry name" value="ABC_tran"/>
    <property type="match status" value="1"/>
</dbReference>
<dbReference type="CDD" id="cd03225">
    <property type="entry name" value="ABC_cobalt_CbiO_domain1"/>
    <property type="match status" value="1"/>
</dbReference>
<dbReference type="GO" id="GO:0016887">
    <property type="term" value="F:ATP hydrolysis activity"/>
    <property type="evidence" value="ECO:0007669"/>
    <property type="project" value="InterPro"/>
</dbReference>
<dbReference type="PANTHER" id="PTHR43553:SF24">
    <property type="entry name" value="ENERGY-COUPLING FACTOR TRANSPORTER ATP-BINDING PROTEIN ECFA1"/>
    <property type="match status" value="1"/>
</dbReference>
<keyword evidence="4 10" id="KW-1003">Cell membrane</keyword>
<sequence length="386" mass="43811">MSSILETKNVAFSYENGEDVLKEVSSGIPEGKKTVILGPNGSGKSTLMLHYNGVLKPKKGSVSFRREPLRYDRKGLTSLRQNVCLMFQNPDDQIFAATVEEDVAFGPLNLGLSRDEIEMRVYEALETVDLIKYRERPTQQLSFGQRKRVALAGALAMNPEVLMMDEPTAGLDAQMVHEMMELSEELNHKGKTIVICTHDVEMAYEWADDVILMYEGGVLYNGDIDGLLEREELLHRSRLKYPTIYKLNRQMHIRTGEHELPRPQSLPECCQKFFKSENIAPGNFYIAYVDDPGFDASIIKAFKKHNMGVFGVNAKRTSRSMGLDIHHYFYAIDQGLIKASVGEDYLLLTESSVKGLVKSRIDRFMMNYCSDIQIIPPDDISRRQHV</sequence>
<evidence type="ECO:0000256" key="6">
    <source>
        <dbReference type="ARBA" id="ARBA00022840"/>
    </source>
</evidence>
<name>A0AAP2W6L3_9EURY</name>
<reference evidence="12 13" key="1">
    <citation type="submission" date="2017-11" db="EMBL/GenBank/DDBJ databases">
        <title>Isolation and Characterization of Family Methanocellaceae Species from Potential Methane Hydrate Area Offshore Southwestern Taiwan.</title>
        <authorList>
            <person name="Zhang W.-L."/>
            <person name="Chen W.-C."/>
            <person name="Lai M.-C."/>
            <person name="Chen S.-C."/>
        </authorList>
    </citation>
    <scope>NUCLEOTIDE SEQUENCE [LARGE SCALE GENOMIC DNA]</scope>
    <source>
        <strain evidence="12 13">CWC-04</strain>
    </source>
</reference>
<dbReference type="InterPro" id="IPR050095">
    <property type="entry name" value="ECF_ABC_transporter_ATP-bd"/>
</dbReference>
<keyword evidence="8 10" id="KW-0472">Membrane</keyword>
<evidence type="ECO:0000256" key="2">
    <source>
        <dbReference type="ARBA" id="ARBA00005417"/>
    </source>
</evidence>
<dbReference type="SUPFAM" id="SSF52540">
    <property type="entry name" value="P-loop containing nucleoside triphosphate hydrolases"/>
    <property type="match status" value="1"/>
</dbReference>
<dbReference type="Proteomes" id="UP001320159">
    <property type="component" value="Unassembled WGS sequence"/>
</dbReference>
<dbReference type="RefSeq" id="WP_230742260.1">
    <property type="nucleotide sequence ID" value="NZ_PGCK01000008.1"/>
</dbReference>
<dbReference type="GO" id="GO:0005524">
    <property type="term" value="F:ATP binding"/>
    <property type="evidence" value="ECO:0007669"/>
    <property type="project" value="UniProtKB-UniRule"/>
</dbReference>
<dbReference type="PROSITE" id="PS50893">
    <property type="entry name" value="ABC_TRANSPORTER_2"/>
    <property type="match status" value="1"/>
</dbReference>
<comment type="caution">
    <text evidence="12">The sequence shown here is derived from an EMBL/GenBank/DDBJ whole genome shotgun (WGS) entry which is preliminary data.</text>
</comment>
<dbReference type="GO" id="GO:0043190">
    <property type="term" value="C:ATP-binding cassette (ABC) transporter complex"/>
    <property type="evidence" value="ECO:0007669"/>
    <property type="project" value="TreeGrafter"/>
</dbReference>
<dbReference type="AlphaFoldDB" id="A0AAP2W6L3"/>
<dbReference type="InterPro" id="IPR015856">
    <property type="entry name" value="ABC_transpr_CbiO/EcfA_su"/>
</dbReference>
<dbReference type="EMBL" id="PGCK01000008">
    <property type="protein sequence ID" value="MCD1295407.1"/>
    <property type="molecule type" value="Genomic_DNA"/>
</dbReference>
<evidence type="ECO:0000256" key="10">
    <source>
        <dbReference type="RuleBase" id="RU364103"/>
    </source>
</evidence>
<protein>
    <recommendedName>
        <fullName evidence="10">ABC transporter ATP-binding protein</fullName>
    </recommendedName>
</protein>
<comment type="function">
    <text evidence="10">Part of an ABC transporter complex. Responsible for energy coupling to the transport system.</text>
</comment>
<dbReference type="PANTHER" id="PTHR43553">
    <property type="entry name" value="HEAVY METAL TRANSPORTER"/>
    <property type="match status" value="1"/>
</dbReference>
<evidence type="ECO:0000256" key="9">
    <source>
        <dbReference type="ARBA" id="ARBA00025157"/>
    </source>
</evidence>
<comment type="subcellular location">
    <subcellularLocation>
        <location evidence="1 10">Cell membrane</location>
        <topology evidence="1 10">Peripheral membrane protein</topology>
    </subcellularLocation>
</comment>
<evidence type="ECO:0000256" key="7">
    <source>
        <dbReference type="ARBA" id="ARBA00022967"/>
    </source>
</evidence>
<dbReference type="GO" id="GO:0042626">
    <property type="term" value="F:ATPase-coupled transmembrane transporter activity"/>
    <property type="evidence" value="ECO:0007669"/>
    <property type="project" value="TreeGrafter"/>
</dbReference>
<gene>
    <name evidence="12" type="ORF">CUJ83_10395</name>
</gene>
<keyword evidence="6 10" id="KW-0067">ATP-binding</keyword>
<dbReference type="InterPro" id="IPR027417">
    <property type="entry name" value="P-loop_NTPase"/>
</dbReference>
<evidence type="ECO:0000256" key="1">
    <source>
        <dbReference type="ARBA" id="ARBA00004202"/>
    </source>
</evidence>
<evidence type="ECO:0000256" key="4">
    <source>
        <dbReference type="ARBA" id="ARBA00022475"/>
    </source>
</evidence>
<organism evidence="12 13">
    <name type="scientific">Methanooceanicella nereidis</name>
    <dbReference type="NCBI Taxonomy" id="2052831"/>
    <lineage>
        <taxon>Archaea</taxon>
        <taxon>Methanobacteriati</taxon>
        <taxon>Methanobacteriota</taxon>
        <taxon>Stenosarchaea group</taxon>
        <taxon>Methanomicrobia</taxon>
        <taxon>Methanocellales</taxon>
        <taxon>Methanocellaceae</taxon>
        <taxon>Methanooceanicella</taxon>
    </lineage>
</organism>
<dbReference type="NCBIfam" id="TIGR01166">
    <property type="entry name" value="cbiO"/>
    <property type="match status" value="1"/>
</dbReference>
<dbReference type="InterPro" id="IPR005876">
    <property type="entry name" value="Co_trans_ATP-bd"/>
</dbReference>
<comment type="function">
    <text evidence="9">Probably part of an ABC transporter complex. Responsible for energy coupling to the transport system.</text>
</comment>
<keyword evidence="3 10" id="KW-0813">Transport</keyword>
<dbReference type="GO" id="GO:0006824">
    <property type="term" value="P:cobalt ion transport"/>
    <property type="evidence" value="ECO:0007669"/>
    <property type="project" value="InterPro"/>
</dbReference>
<dbReference type="InterPro" id="IPR003439">
    <property type="entry name" value="ABC_transporter-like_ATP-bd"/>
</dbReference>
<dbReference type="FunFam" id="3.40.50.300:FF:000224">
    <property type="entry name" value="Energy-coupling factor transporter ATP-binding protein EcfA"/>
    <property type="match status" value="1"/>
</dbReference>
<evidence type="ECO:0000256" key="5">
    <source>
        <dbReference type="ARBA" id="ARBA00022741"/>
    </source>
</evidence>
<evidence type="ECO:0000256" key="3">
    <source>
        <dbReference type="ARBA" id="ARBA00022448"/>
    </source>
</evidence>
<dbReference type="InterPro" id="IPR017871">
    <property type="entry name" value="ABC_transporter-like_CS"/>
</dbReference>
<evidence type="ECO:0000256" key="8">
    <source>
        <dbReference type="ARBA" id="ARBA00023136"/>
    </source>
</evidence>
<keyword evidence="5 10" id="KW-0547">Nucleotide-binding</keyword>
<dbReference type="InterPro" id="IPR003593">
    <property type="entry name" value="AAA+_ATPase"/>
</dbReference>